<organism evidence="1 2">
    <name type="scientific">Gregarina niphandrodes</name>
    <name type="common">Septate eugregarine</name>
    <dbReference type="NCBI Taxonomy" id="110365"/>
    <lineage>
        <taxon>Eukaryota</taxon>
        <taxon>Sar</taxon>
        <taxon>Alveolata</taxon>
        <taxon>Apicomplexa</taxon>
        <taxon>Conoidasida</taxon>
        <taxon>Gregarinasina</taxon>
        <taxon>Eugregarinorida</taxon>
        <taxon>Gregarinidae</taxon>
        <taxon>Gregarina</taxon>
    </lineage>
</organism>
<accession>A0A023B8L8</accession>
<keyword evidence="2" id="KW-1185">Reference proteome</keyword>
<dbReference type="RefSeq" id="XP_011130009.1">
    <property type="nucleotide sequence ID" value="XM_011131707.1"/>
</dbReference>
<dbReference type="VEuPathDB" id="CryptoDB:GNI_057870"/>
<sequence>MIPNGETSFKKFDVVNDCNRVEYVRGSSSDDEAASFATHLLFKAQTQMREALCEEKRGGQLDDKRVNRIIKSNLKRIAENFYLQFGSLRTKMVAKTVDEVIRMQHQESPESRADLCPDDLWSDVVLLPSMDTQTEAARGWRSLSEVPFRVCKNLQIDWTKLPEVASKTAAVFLAEAAVSGSVDAATIRSVLYLCGANYIQFAERPREEWVPWTAECERALVKQENELQQRGCGRFVGVGKWCEIDVQICGDMFLKSISRDFLEFIPWKPSTLPGAGPDSRTAYHVIRKSGGLYVGAVAKGPSWCYNETAIHDEL</sequence>
<dbReference type="AlphaFoldDB" id="A0A023B8L8"/>
<protein>
    <submittedName>
        <fullName evidence="1">Uncharacterized protein</fullName>
    </submittedName>
</protein>
<proteinExistence type="predicted"/>
<name>A0A023B8L8_GRENI</name>
<dbReference type="GeneID" id="22912132"/>
<evidence type="ECO:0000313" key="1">
    <source>
        <dbReference type="EMBL" id="EZG69504.1"/>
    </source>
</evidence>
<reference evidence="1" key="1">
    <citation type="submission" date="2013-12" db="EMBL/GenBank/DDBJ databases">
        <authorList>
            <person name="Omoto C.K."/>
            <person name="Sibley D."/>
            <person name="Venepally P."/>
            <person name="Hadjithomas M."/>
            <person name="Karamycheva S."/>
            <person name="Brunk B."/>
            <person name="Roos D."/>
            <person name="Caler E."/>
            <person name="Lorenzi H."/>
        </authorList>
    </citation>
    <scope>NUCLEOTIDE SEQUENCE</scope>
</reference>
<dbReference type="Proteomes" id="UP000019763">
    <property type="component" value="Unassembled WGS sequence"/>
</dbReference>
<evidence type="ECO:0000313" key="2">
    <source>
        <dbReference type="Proteomes" id="UP000019763"/>
    </source>
</evidence>
<gene>
    <name evidence="1" type="ORF">GNI_057870</name>
</gene>
<dbReference type="EMBL" id="AFNH02000439">
    <property type="protein sequence ID" value="EZG69504.1"/>
    <property type="molecule type" value="Genomic_DNA"/>
</dbReference>
<comment type="caution">
    <text evidence="1">The sequence shown here is derived from an EMBL/GenBank/DDBJ whole genome shotgun (WGS) entry which is preliminary data.</text>
</comment>